<evidence type="ECO:0000313" key="2">
    <source>
        <dbReference type="EMBL" id="AGM26307.1"/>
    </source>
</evidence>
<name>R4U4B2_9MOLU</name>
<protein>
    <recommendedName>
        <fullName evidence="4">Lipoprotein</fullName>
    </recommendedName>
</protein>
<evidence type="ECO:0000256" key="1">
    <source>
        <dbReference type="SAM" id="SignalP"/>
    </source>
</evidence>
<evidence type="ECO:0000313" key="3">
    <source>
        <dbReference type="Proteomes" id="UP000013963"/>
    </source>
</evidence>
<evidence type="ECO:0008006" key="4">
    <source>
        <dbReference type="Google" id="ProtNLM"/>
    </source>
</evidence>
<feature type="signal peptide" evidence="1">
    <location>
        <begin position="1"/>
        <end position="20"/>
    </location>
</feature>
<dbReference type="OrthoDB" id="390116at2"/>
<dbReference type="RefSeq" id="WP_016340950.1">
    <property type="nucleotide sequence ID" value="NC_021284.1"/>
</dbReference>
<dbReference type="AlphaFoldDB" id="R4U4B2"/>
<dbReference type="PATRIC" id="fig|1276229.3.peg.712"/>
<dbReference type="KEGG" id="ssyr:SSYRP_v1c07170"/>
<dbReference type="EMBL" id="CP005078">
    <property type="protein sequence ID" value="AGM26307.1"/>
    <property type="molecule type" value="Genomic_DNA"/>
</dbReference>
<keyword evidence="3" id="KW-1185">Reference proteome</keyword>
<feature type="chain" id="PRO_5004380034" description="Lipoprotein" evidence="1">
    <location>
        <begin position="21"/>
        <end position="397"/>
    </location>
</feature>
<dbReference type="STRING" id="1276229.SSYRP_v1c07170"/>
<organism evidence="2 3">
    <name type="scientific">Spiroplasma syrphidicola EA-1</name>
    <dbReference type="NCBI Taxonomy" id="1276229"/>
    <lineage>
        <taxon>Bacteria</taxon>
        <taxon>Bacillati</taxon>
        <taxon>Mycoplasmatota</taxon>
        <taxon>Mollicutes</taxon>
        <taxon>Entomoplasmatales</taxon>
        <taxon>Spiroplasmataceae</taxon>
        <taxon>Spiroplasma</taxon>
    </lineage>
</organism>
<accession>R4U4B2</accession>
<dbReference type="PROSITE" id="PS51257">
    <property type="entry name" value="PROKAR_LIPOPROTEIN"/>
    <property type="match status" value="1"/>
</dbReference>
<dbReference type="InterPro" id="IPR054816">
    <property type="entry name" value="Lipoprotein_mollicutes-type_CS"/>
</dbReference>
<dbReference type="HOGENOM" id="CLU_642359_0_0_14"/>
<proteinExistence type="predicted"/>
<dbReference type="NCBIfam" id="NF045726">
    <property type="entry name" value="XXplasma_LP"/>
    <property type="match status" value="1"/>
</dbReference>
<keyword evidence="1" id="KW-0732">Signal</keyword>
<dbReference type="Proteomes" id="UP000013963">
    <property type="component" value="Chromosome"/>
</dbReference>
<dbReference type="NCBIfam" id="NF038029">
    <property type="entry name" value="LP_plasma"/>
    <property type="match status" value="1"/>
</dbReference>
<reference evidence="2 3" key="1">
    <citation type="journal article" date="2013" name="Genome Biol. Evol.">
        <title>Complete genomes of two dipteran-associated spiroplasmas provided insights into the origin, dynamics, and impacts of viral invasion in spiroplasma.</title>
        <authorList>
            <person name="Ku C."/>
            <person name="Lo W.S."/>
            <person name="Chen L.L."/>
            <person name="Kuo C.H."/>
        </authorList>
    </citation>
    <scope>NUCLEOTIDE SEQUENCE [LARGE SCALE GENOMIC DNA]</scope>
    <source>
        <strain evidence="2">EA-1</strain>
    </source>
</reference>
<sequence>MKKLLSILGAVAITASGATAVVACSTNAKINDSYAVIPNAFALNQQLAKEGYSIEKLQVKFLPGLKEATIRYMGQPSEAPFVTKTIKINPVTNDISKIITKTSLAISAFEEKKQTESEILRAINLLNQTNLTTNEVKINYDKELGQVTLTGIGDFNGTVTIYDEPMEWSDLIPFQNLGDIYFSHSVIDYFNENVSILEEDEQSGATVMFIMPFVLEFVGGKNLLMEFFQKQMVDWGKSWMSTPNVAKATFDSNYQGSFILTPPTNKIFNSGKMTFSFNAIDDSRDYVTSTHKPLDSFEKGHYTYIEETLDKSYDANNIDEMAKDLVEKYFGEDFANKYSSILNEEFWITNVDYVKKTAVLEVKPGSMLFYNHDEELLAVVNDVDVPFYAYKINVTFG</sequence>
<gene>
    <name evidence="2" type="ORF">SSYRP_v1c07170</name>
</gene>